<evidence type="ECO:0008006" key="3">
    <source>
        <dbReference type="Google" id="ProtNLM"/>
    </source>
</evidence>
<keyword evidence="2" id="KW-1185">Reference proteome</keyword>
<dbReference type="PANTHER" id="PTHR46060:SF1">
    <property type="entry name" value="MARINER MOS1 TRANSPOSASE-LIKE PROTEIN"/>
    <property type="match status" value="1"/>
</dbReference>
<dbReference type="Gene3D" id="3.30.420.10">
    <property type="entry name" value="Ribonuclease H-like superfamily/Ribonuclease H"/>
    <property type="match status" value="1"/>
</dbReference>
<dbReference type="EMBL" id="BGZK01000426">
    <property type="protein sequence ID" value="GBP42928.1"/>
    <property type="molecule type" value="Genomic_DNA"/>
</dbReference>
<proteinExistence type="predicted"/>
<dbReference type="GO" id="GO:0003676">
    <property type="term" value="F:nucleic acid binding"/>
    <property type="evidence" value="ECO:0007669"/>
    <property type="project" value="InterPro"/>
</dbReference>
<evidence type="ECO:0000313" key="1">
    <source>
        <dbReference type="EMBL" id="GBP42928.1"/>
    </source>
</evidence>
<dbReference type="Proteomes" id="UP000299102">
    <property type="component" value="Unassembled WGS sequence"/>
</dbReference>
<dbReference type="InterPro" id="IPR052709">
    <property type="entry name" value="Transposase-MT_Hybrid"/>
</dbReference>
<protein>
    <recommendedName>
        <fullName evidence="3">Mariner Mos1 transposase</fullName>
    </recommendedName>
</protein>
<dbReference type="STRING" id="151549.A0A4C1VUV7"/>
<organism evidence="1 2">
    <name type="scientific">Eumeta variegata</name>
    <name type="common">Bagworm moth</name>
    <name type="synonym">Eumeta japonica</name>
    <dbReference type="NCBI Taxonomy" id="151549"/>
    <lineage>
        <taxon>Eukaryota</taxon>
        <taxon>Metazoa</taxon>
        <taxon>Ecdysozoa</taxon>
        <taxon>Arthropoda</taxon>
        <taxon>Hexapoda</taxon>
        <taxon>Insecta</taxon>
        <taxon>Pterygota</taxon>
        <taxon>Neoptera</taxon>
        <taxon>Endopterygota</taxon>
        <taxon>Lepidoptera</taxon>
        <taxon>Glossata</taxon>
        <taxon>Ditrysia</taxon>
        <taxon>Tineoidea</taxon>
        <taxon>Psychidae</taxon>
        <taxon>Oiketicinae</taxon>
        <taxon>Eumeta</taxon>
    </lineage>
</organism>
<reference evidence="1 2" key="1">
    <citation type="journal article" date="2019" name="Commun. Biol.">
        <title>The bagworm genome reveals a unique fibroin gene that provides high tensile strength.</title>
        <authorList>
            <person name="Kono N."/>
            <person name="Nakamura H."/>
            <person name="Ohtoshi R."/>
            <person name="Tomita M."/>
            <person name="Numata K."/>
            <person name="Arakawa K."/>
        </authorList>
    </citation>
    <scope>NUCLEOTIDE SEQUENCE [LARGE SCALE GENOMIC DNA]</scope>
</reference>
<dbReference type="PANTHER" id="PTHR46060">
    <property type="entry name" value="MARINER MOS1 TRANSPOSASE-LIKE PROTEIN"/>
    <property type="match status" value="1"/>
</dbReference>
<comment type="caution">
    <text evidence="1">The sequence shown here is derived from an EMBL/GenBank/DDBJ whole genome shotgun (WGS) entry which is preliminary data.</text>
</comment>
<evidence type="ECO:0000313" key="2">
    <source>
        <dbReference type="Proteomes" id="UP000299102"/>
    </source>
</evidence>
<name>A0A4C1VUV7_EUMVA</name>
<gene>
    <name evidence="1" type="ORF">EVAR_87308_1</name>
</gene>
<dbReference type="OrthoDB" id="10017160at2759"/>
<dbReference type="InterPro" id="IPR036397">
    <property type="entry name" value="RNaseH_sf"/>
</dbReference>
<sequence>MSQVHKILHEHLAVRKLCTLWIPHNLTEAQKLRRVNGCCKMMQRFAGGDSNAVCDMVTGDQSWIGFYDAETKRQSTQWVFSFEALPTEVKRGRNVIKKMVISFFGLTCHYTSIVLEEKKTAATDWYTNSCLPLV</sequence>
<accession>A0A4C1VUV7</accession>
<dbReference type="AlphaFoldDB" id="A0A4C1VUV7"/>